<organism evidence="2 3">
    <name type="scientific">Mesorhizobium shonense</name>
    <dbReference type="NCBI Taxonomy" id="1209948"/>
    <lineage>
        <taxon>Bacteria</taxon>
        <taxon>Pseudomonadati</taxon>
        <taxon>Pseudomonadota</taxon>
        <taxon>Alphaproteobacteria</taxon>
        <taxon>Hyphomicrobiales</taxon>
        <taxon>Phyllobacteriaceae</taxon>
        <taxon>Mesorhizobium</taxon>
    </lineage>
</organism>
<comment type="caution">
    <text evidence="2">The sequence shown here is derived from an EMBL/GenBank/DDBJ whole genome shotgun (WGS) entry which is preliminary data.</text>
</comment>
<evidence type="ECO:0000256" key="1">
    <source>
        <dbReference type="SAM" id="Phobius"/>
    </source>
</evidence>
<keyword evidence="1" id="KW-0472">Membrane</keyword>
<dbReference type="RefSeq" id="WP_292372101.1">
    <property type="nucleotide sequence ID" value="NZ_JBEPLM010000004.1"/>
</dbReference>
<feature type="transmembrane region" description="Helical" evidence="1">
    <location>
        <begin position="361"/>
        <end position="380"/>
    </location>
</feature>
<feature type="transmembrane region" description="Helical" evidence="1">
    <location>
        <begin position="284"/>
        <end position="303"/>
    </location>
</feature>
<dbReference type="Gene3D" id="1.10.10.1150">
    <property type="entry name" value="Coenzyme PQQ synthesis protein D (PqqD)"/>
    <property type="match status" value="1"/>
</dbReference>
<accession>A0ABV2HS64</accession>
<feature type="transmembrane region" description="Helical" evidence="1">
    <location>
        <begin position="191"/>
        <end position="209"/>
    </location>
</feature>
<feature type="transmembrane region" description="Helical" evidence="1">
    <location>
        <begin position="387"/>
        <end position="407"/>
    </location>
</feature>
<protein>
    <submittedName>
        <fullName evidence="2">Peptide zinc metalloprotease protein</fullName>
    </submittedName>
</protein>
<evidence type="ECO:0000313" key="2">
    <source>
        <dbReference type="EMBL" id="MET3593178.1"/>
    </source>
</evidence>
<name>A0ABV2HS64_9HYPH</name>
<dbReference type="InterPro" id="IPR001193">
    <property type="entry name" value="MBTPS2"/>
</dbReference>
<keyword evidence="2" id="KW-0482">Metalloprotease</keyword>
<dbReference type="InterPro" id="IPR041881">
    <property type="entry name" value="PqqD_sf"/>
</dbReference>
<gene>
    <name evidence="2" type="ORF">ABID26_002575</name>
</gene>
<feature type="transmembrane region" description="Helical" evidence="1">
    <location>
        <begin position="155"/>
        <end position="179"/>
    </location>
</feature>
<keyword evidence="1" id="KW-1133">Transmembrane helix</keyword>
<feature type="transmembrane region" description="Helical" evidence="1">
    <location>
        <begin position="427"/>
        <end position="445"/>
    </location>
</feature>
<keyword evidence="2" id="KW-0378">Hydrolase</keyword>
<dbReference type="EMBL" id="JBEPLM010000004">
    <property type="protein sequence ID" value="MET3593178.1"/>
    <property type="molecule type" value="Genomic_DNA"/>
</dbReference>
<evidence type="ECO:0000313" key="3">
    <source>
        <dbReference type="Proteomes" id="UP001549036"/>
    </source>
</evidence>
<sequence length="715" mass="79199">MEQSYLSSSWYRVSGLKLRLRSHARIHRAIFRGQLWYVLQDRTSGRFHRFTPETWFIISLLDGRRTIQEIWDMACAQLEDKVMTQDEVIQLLGQLHTTDVLFGDVPPDIGELADRGKKQRDRKLMMSFINPLALRFGLIDPDKFLQATLPLIRPLFSWVGALGFCLLFGYALVLAGVHWRALTKDVTDRVLSAENLILLLIAFPMIKAVHELGHAYAVKRWGGAVHEIGVMLLVFMPVPYVDASDSLAFQNKWHRAIVGGAGILVEIVLAALALIVWVNAEPGLVRAFAFNVMLIGGVSTLVFNGNPLLKFDGYYVLSDIIEIPNLASRANAYLGYLVQRYAFRIRSATSPVTASGEAGWLFFYGFAAFFYRLTITAAIVTFVSRQFFIVGTLIALWAVILMLGVPVAKGMWFLLVNPALRHNRGRAFGVVASTIAALAVALLLVPLPHSTIAQGIVWLPGNGIVNVGADGVVKEILAAPDSEVAQGIPLVRLEDPLLTAKVELLTIRVRELKARLAKQDIADEANSLIVKEELRLAEADLALAADRQKSLTVRSQASGTFILPGATDLVGRFLHRGETVGYVAEFDHPLIRVVVPEDEADLVRSHTRDVSVRLVGDMWRAVPATMIREVPALSDTLPSAALSTVGGGTISLDPTDPKQRRVVANLLHLDLRLDEDRTIPRIGSRVYVRFSYGAEPLVGRLYRGVRQVFLRVFQI</sequence>
<dbReference type="PANTHER" id="PTHR13325:SF3">
    <property type="entry name" value="MEMBRANE-BOUND TRANSCRIPTION FACTOR SITE-2 PROTEASE"/>
    <property type="match status" value="1"/>
</dbReference>
<keyword evidence="1" id="KW-0812">Transmembrane</keyword>
<keyword evidence="3" id="KW-1185">Reference proteome</keyword>
<keyword evidence="2" id="KW-0645">Protease</keyword>
<reference evidence="2 3" key="1">
    <citation type="submission" date="2024-06" db="EMBL/GenBank/DDBJ databases">
        <title>Genomic Encyclopedia of Type Strains, Phase IV (KMG-IV): sequencing the most valuable type-strain genomes for metagenomic binning, comparative biology and taxonomic classification.</title>
        <authorList>
            <person name="Goeker M."/>
        </authorList>
    </citation>
    <scope>NUCLEOTIDE SEQUENCE [LARGE SCALE GENOMIC DNA]</scope>
    <source>
        <strain evidence="2 3">DSM 29846</strain>
    </source>
</reference>
<feature type="transmembrane region" description="Helical" evidence="1">
    <location>
        <begin position="221"/>
        <end position="241"/>
    </location>
</feature>
<proteinExistence type="predicted"/>
<feature type="transmembrane region" description="Helical" evidence="1">
    <location>
        <begin position="253"/>
        <end position="277"/>
    </location>
</feature>
<dbReference type="Proteomes" id="UP001549036">
    <property type="component" value="Unassembled WGS sequence"/>
</dbReference>
<dbReference type="GO" id="GO:0008237">
    <property type="term" value="F:metallopeptidase activity"/>
    <property type="evidence" value="ECO:0007669"/>
    <property type="project" value="UniProtKB-KW"/>
</dbReference>
<dbReference type="PANTHER" id="PTHR13325">
    <property type="entry name" value="PROTEASE M50 MEMBRANE-BOUND TRANSCRIPTION FACTOR SITE 2 PROTEASE"/>
    <property type="match status" value="1"/>
</dbReference>